<gene>
    <name evidence="1" type="ORF">BN938_0447</name>
</gene>
<dbReference type="eggNOG" id="ENOG50344N0">
    <property type="taxonomic scope" value="Bacteria"/>
</dbReference>
<dbReference type="Pfam" id="PF11888">
    <property type="entry name" value="DUF3408"/>
    <property type="match status" value="1"/>
</dbReference>
<dbReference type="InterPro" id="IPR021823">
    <property type="entry name" value="DUF3408"/>
</dbReference>
<accession>A0A060R6H0</accession>
<organism evidence="1 2">
    <name type="scientific">Mucinivorans hirudinis</name>
    <dbReference type="NCBI Taxonomy" id="1433126"/>
    <lineage>
        <taxon>Bacteria</taxon>
        <taxon>Pseudomonadati</taxon>
        <taxon>Bacteroidota</taxon>
        <taxon>Bacteroidia</taxon>
        <taxon>Bacteroidales</taxon>
        <taxon>Rikenellaceae</taxon>
        <taxon>Mucinivorans</taxon>
    </lineage>
</organism>
<sequence>MKTKQISREKYIETFCRDIRIRDRQVLYVSTETHAKMKIIAHLFRDQHVTTASLIDTILRHHIETYRPLLEELREEQYIEFIGGFKPESNDDE</sequence>
<proteinExistence type="predicted"/>
<dbReference type="Proteomes" id="UP000027616">
    <property type="component" value="Chromosome I"/>
</dbReference>
<dbReference type="OrthoDB" id="1012936at2"/>
<dbReference type="EMBL" id="HG934468">
    <property type="protein sequence ID" value="CDN30552.1"/>
    <property type="molecule type" value="Genomic_DNA"/>
</dbReference>
<dbReference type="HOGENOM" id="CLU_2423707_0_0_10"/>
<evidence type="ECO:0000313" key="1">
    <source>
        <dbReference type="EMBL" id="CDN30552.1"/>
    </source>
</evidence>
<reference evidence="1 2" key="1">
    <citation type="journal article" date="2015" name="Genome Announc.">
        <title>Complete Genome Sequence of the Novel Leech Symbiont Mucinivorans hirudinis M3T.</title>
        <authorList>
            <person name="Nelson M.C."/>
            <person name="Bomar L."/>
            <person name="Graf J."/>
        </authorList>
    </citation>
    <scope>NUCLEOTIDE SEQUENCE [LARGE SCALE GENOMIC DNA]</scope>
    <source>
        <strain evidence="2">M3</strain>
    </source>
</reference>
<protein>
    <recommendedName>
        <fullName evidence="3">Conjugative transposon protein TraB</fullName>
    </recommendedName>
</protein>
<evidence type="ECO:0008006" key="3">
    <source>
        <dbReference type="Google" id="ProtNLM"/>
    </source>
</evidence>
<keyword evidence="2" id="KW-1185">Reference proteome</keyword>
<dbReference type="KEGG" id="rbc:BN938_0447"/>
<dbReference type="AlphaFoldDB" id="A0A060R6H0"/>
<name>A0A060R6H0_9BACT</name>
<evidence type="ECO:0000313" key="2">
    <source>
        <dbReference type="Proteomes" id="UP000027616"/>
    </source>
</evidence>